<accession>A0ABT6FNS5</accession>
<dbReference type="Pfam" id="PF13619">
    <property type="entry name" value="KTSC"/>
    <property type="match status" value="1"/>
</dbReference>
<organism evidence="2 3">
    <name type="scientific">Galbibacter pacificus</name>
    <dbReference type="NCBI Taxonomy" id="2996052"/>
    <lineage>
        <taxon>Bacteria</taxon>
        <taxon>Pseudomonadati</taxon>
        <taxon>Bacteroidota</taxon>
        <taxon>Flavobacteriia</taxon>
        <taxon>Flavobacteriales</taxon>
        <taxon>Flavobacteriaceae</taxon>
        <taxon>Galbibacter</taxon>
    </lineage>
</organism>
<evidence type="ECO:0000313" key="3">
    <source>
        <dbReference type="Proteomes" id="UP001153642"/>
    </source>
</evidence>
<gene>
    <name evidence="2" type="ORF">OSR52_03440</name>
</gene>
<name>A0ABT6FNS5_9FLAO</name>
<sequence length="69" mass="7886">MNRKPVKSSNIASIGYDDNSSTLEIEFKNGTVYQYFDLPEREYKGLIGAESHGTYLAQSIKGRYRYSKV</sequence>
<dbReference type="RefSeq" id="WP_236979784.1">
    <property type="nucleotide sequence ID" value="NZ_JAPMUA010000001.1"/>
</dbReference>
<evidence type="ECO:0000259" key="1">
    <source>
        <dbReference type="Pfam" id="PF13619"/>
    </source>
</evidence>
<protein>
    <submittedName>
        <fullName evidence="2">KTSC domain-containing protein</fullName>
    </submittedName>
</protein>
<dbReference type="Proteomes" id="UP001153642">
    <property type="component" value="Unassembled WGS sequence"/>
</dbReference>
<reference evidence="2" key="1">
    <citation type="submission" date="2022-11" db="EMBL/GenBank/DDBJ databases">
        <title>High-quality draft genome sequence of Galbibacter sp. strain CMA-7.</title>
        <authorList>
            <person name="Wei L."/>
            <person name="Dong C."/>
            <person name="Shao Z."/>
        </authorList>
    </citation>
    <scope>NUCLEOTIDE SEQUENCE</scope>
    <source>
        <strain evidence="2">CMA-7</strain>
    </source>
</reference>
<feature type="domain" description="KTSC" evidence="1">
    <location>
        <begin position="7"/>
        <end position="64"/>
    </location>
</feature>
<comment type="caution">
    <text evidence="2">The sequence shown here is derived from an EMBL/GenBank/DDBJ whole genome shotgun (WGS) entry which is preliminary data.</text>
</comment>
<evidence type="ECO:0000313" key="2">
    <source>
        <dbReference type="EMBL" id="MDG3584910.1"/>
    </source>
</evidence>
<proteinExistence type="predicted"/>
<dbReference type="InterPro" id="IPR025309">
    <property type="entry name" value="KTSC_dom"/>
</dbReference>
<dbReference type="EMBL" id="JAPMUA010000001">
    <property type="protein sequence ID" value="MDG3584910.1"/>
    <property type="molecule type" value="Genomic_DNA"/>
</dbReference>
<keyword evidence="3" id="KW-1185">Reference proteome</keyword>